<evidence type="ECO:0000313" key="2">
    <source>
        <dbReference type="EMBL" id="CAK0869710.1"/>
    </source>
</evidence>
<protein>
    <submittedName>
        <fullName evidence="2">Uncharacterized protein</fullName>
    </submittedName>
</protein>
<accession>A0ABN9VAG8</accession>
<organism evidence="2 3">
    <name type="scientific">Prorocentrum cordatum</name>
    <dbReference type="NCBI Taxonomy" id="2364126"/>
    <lineage>
        <taxon>Eukaryota</taxon>
        <taxon>Sar</taxon>
        <taxon>Alveolata</taxon>
        <taxon>Dinophyceae</taxon>
        <taxon>Prorocentrales</taxon>
        <taxon>Prorocentraceae</taxon>
        <taxon>Prorocentrum</taxon>
    </lineage>
</organism>
<keyword evidence="3" id="KW-1185">Reference proteome</keyword>
<sequence>MRVRSQSPPPRQLPSQSMAAFAHSMAVPAGGGPVGTEFPRSPPTVLPLHIQDGRWASGGFPAEAGRGSHGAHSVSVQMLQSRRPASPPPGQMHAGRRLQPVTPPAGHPAGCLPGGPPPAAGGPPSPSTVQAYQQTMLQGSQVSPQHPVMPLPGNMVPPVVLPPPAPATCAVQCNTPGVPTAIAFVGRRCTRRPRGAGSAPVRPAWPAGRPPHTPEWAVASPRCTRAQHGSSSCPGASGRRCWAAAASLSDKVGMRTATGNRQRS</sequence>
<name>A0ABN9VAG8_9DINO</name>
<reference evidence="2" key="1">
    <citation type="submission" date="2023-10" db="EMBL/GenBank/DDBJ databases">
        <authorList>
            <person name="Chen Y."/>
            <person name="Shah S."/>
            <person name="Dougan E. K."/>
            <person name="Thang M."/>
            <person name="Chan C."/>
        </authorList>
    </citation>
    <scope>NUCLEOTIDE SEQUENCE [LARGE SCALE GENOMIC DNA]</scope>
</reference>
<gene>
    <name evidence="2" type="ORF">PCOR1329_LOCUS55970</name>
</gene>
<comment type="caution">
    <text evidence="2">The sequence shown here is derived from an EMBL/GenBank/DDBJ whole genome shotgun (WGS) entry which is preliminary data.</text>
</comment>
<feature type="compositionally biased region" description="Pro residues" evidence="1">
    <location>
        <begin position="114"/>
        <end position="126"/>
    </location>
</feature>
<feature type="region of interest" description="Disordered" evidence="1">
    <location>
        <begin position="56"/>
        <end position="130"/>
    </location>
</feature>
<evidence type="ECO:0000256" key="1">
    <source>
        <dbReference type="SAM" id="MobiDB-lite"/>
    </source>
</evidence>
<proteinExistence type="predicted"/>
<evidence type="ECO:0000313" key="3">
    <source>
        <dbReference type="Proteomes" id="UP001189429"/>
    </source>
</evidence>
<dbReference type="Proteomes" id="UP001189429">
    <property type="component" value="Unassembled WGS sequence"/>
</dbReference>
<feature type="region of interest" description="Disordered" evidence="1">
    <location>
        <begin position="192"/>
        <end position="217"/>
    </location>
</feature>
<dbReference type="EMBL" id="CAUYUJ010016875">
    <property type="protein sequence ID" value="CAK0869710.1"/>
    <property type="molecule type" value="Genomic_DNA"/>
</dbReference>